<feature type="transmembrane region" description="Helical" evidence="1">
    <location>
        <begin position="21"/>
        <end position="41"/>
    </location>
</feature>
<reference evidence="2 3" key="1">
    <citation type="submission" date="2019-07" db="EMBL/GenBank/DDBJ databases">
        <title>Whole genome shotgun sequence of Rhizobium naphthalenivorans NBRC 107585.</title>
        <authorList>
            <person name="Hosoyama A."/>
            <person name="Uohara A."/>
            <person name="Ohji S."/>
            <person name="Ichikawa N."/>
        </authorList>
    </citation>
    <scope>NUCLEOTIDE SEQUENCE [LARGE SCALE GENOMIC DNA]</scope>
    <source>
        <strain evidence="2 3">NBRC 107585</strain>
    </source>
</reference>
<gene>
    <name evidence="2" type="ORF">RNA01_41650</name>
</gene>
<keyword evidence="1" id="KW-0812">Transmembrane</keyword>
<feature type="transmembrane region" description="Helical" evidence="1">
    <location>
        <begin position="95"/>
        <end position="118"/>
    </location>
</feature>
<accession>A0A512HP52</accession>
<proteinExistence type="predicted"/>
<feature type="transmembrane region" description="Helical" evidence="1">
    <location>
        <begin position="61"/>
        <end position="83"/>
    </location>
</feature>
<dbReference type="PANTHER" id="PTHR37314:SF4">
    <property type="entry name" value="UPF0700 TRANSMEMBRANE PROTEIN YOAK"/>
    <property type="match status" value="1"/>
</dbReference>
<name>A0A512HP52_9HYPH</name>
<feature type="transmembrane region" description="Helical" evidence="1">
    <location>
        <begin position="214"/>
        <end position="231"/>
    </location>
</feature>
<comment type="caution">
    <text evidence="2">The sequence shown here is derived from an EMBL/GenBank/DDBJ whole genome shotgun (WGS) entry which is preliminary data.</text>
</comment>
<feature type="transmembrane region" description="Helical" evidence="1">
    <location>
        <begin position="124"/>
        <end position="143"/>
    </location>
</feature>
<dbReference type="Pfam" id="PF06912">
    <property type="entry name" value="DUF1275"/>
    <property type="match status" value="1"/>
</dbReference>
<keyword evidence="1" id="KW-0472">Membrane</keyword>
<dbReference type="AlphaFoldDB" id="A0A512HP52"/>
<protein>
    <submittedName>
        <fullName evidence="2">DUF1275 family protein</fullName>
    </submittedName>
</protein>
<dbReference type="OrthoDB" id="270162at2"/>
<dbReference type="PANTHER" id="PTHR37314">
    <property type="entry name" value="SLR0142 PROTEIN"/>
    <property type="match status" value="1"/>
</dbReference>
<dbReference type="RefSeq" id="WP_055971758.1">
    <property type="nucleotide sequence ID" value="NZ_BJZP01000033.1"/>
</dbReference>
<evidence type="ECO:0000313" key="3">
    <source>
        <dbReference type="Proteomes" id="UP000321717"/>
    </source>
</evidence>
<feature type="transmembrane region" description="Helical" evidence="1">
    <location>
        <begin position="189"/>
        <end position="208"/>
    </location>
</feature>
<evidence type="ECO:0000256" key="1">
    <source>
        <dbReference type="SAM" id="Phobius"/>
    </source>
</evidence>
<dbReference type="Proteomes" id="UP000321717">
    <property type="component" value="Unassembled WGS sequence"/>
</dbReference>
<evidence type="ECO:0000313" key="2">
    <source>
        <dbReference type="EMBL" id="GEO87233.1"/>
    </source>
</evidence>
<keyword evidence="1" id="KW-1133">Transmembrane helix</keyword>
<dbReference type="EMBL" id="BJZP01000033">
    <property type="protein sequence ID" value="GEO87233.1"/>
    <property type="molecule type" value="Genomic_DNA"/>
</dbReference>
<keyword evidence="3" id="KW-1185">Reference proteome</keyword>
<organism evidence="2 3">
    <name type="scientific">Ciceribacter naphthalenivorans</name>
    <dbReference type="NCBI Taxonomy" id="1118451"/>
    <lineage>
        <taxon>Bacteria</taxon>
        <taxon>Pseudomonadati</taxon>
        <taxon>Pseudomonadota</taxon>
        <taxon>Alphaproteobacteria</taxon>
        <taxon>Hyphomicrobiales</taxon>
        <taxon>Rhizobiaceae</taxon>
        <taxon>Ciceribacter</taxon>
    </lineage>
</organism>
<sequence length="254" mass="27519">MLISQGSARNERINLNLACSLALIAGALNAAAFYAVGFFSANMTGNVSALSDHLATARWNQALFFLAVVIIFVLGAAISSLLINSGRRRGIAAIYAYSILVEAILLALLGIADIWLLAAWRPPLLTLGLAFLMGLQNATVTRISDARVRTTHISGMATDIGIELGIAMDILRGREPDAHAAENRTRLTLHIWTIGAFLTGGVLGVFAYQHVGGYLLLICAALLFVISFKGIRRRRGTYTTTATRRLRWPPRSER</sequence>
<dbReference type="InterPro" id="IPR010699">
    <property type="entry name" value="DUF1275"/>
</dbReference>